<dbReference type="PANTHER" id="PTHR34107:SF7">
    <property type="entry name" value="SLR2092 PROTEIN"/>
    <property type="match status" value="1"/>
</dbReference>
<evidence type="ECO:0000313" key="2">
    <source>
        <dbReference type="EMBL" id="SNS30982.1"/>
    </source>
</evidence>
<dbReference type="Gene3D" id="3.90.1570.10">
    <property type="entry name" value="tt1808, chain A"/>
    <property type="match status" value="1"/>
</dbReference>
<dbReference type="Pfam" id="PF05685">
    <property type="entry name" value="Uma2"/>
    <property type="match status" value="1"/>
</dbReference>
<evidence type="ECO:0000313" key="3">
    <source>
        <dbReference type="Proteomes" id="UP000198356"/>
    </source>
</evidence>
<reference evidence="2 3" key="1">
    <citation type="submission" date="2017-06" db="EMBL/GenBank/DDBJ databases">
        <authorList>
            <person name="Kim H.J."/>
            <person name="Triplett B.A."/>
        </authorList>
    </citation>
    <scope>NUCLEOTIDE SEQUENCE [LARGE SCALE GENOMIC DNA]</scope>
    <source>
        <strain evidence="2 3">DSM 18704</strain>
    </source>
</reference>
<dbReference type="RefSeq" id="WP_089406734.1">
    <property type="nucleotide sequence ID" value="NZ_FZOU01000001.1"/>
</dbReference>
<evidence type="ECO:0000259" key="1">
    <source>
        <dbReference type="Pfam" id="PF05685"/>
    </source>
</evidence>
<sequence length="200" mass="21918">MSLNLTSLVPPISLRPSATLTDDELMRFSADNKPYKIERDRNGEITIMTPVGFTGGTHELYVASELLQWAERDGRGVAAGPNAGFSLPDGSCLAPDAAWVARSRLDLLSAEEQAGFLPLCPEFIIEVRSRTDPRRLLEAKMQLWLDNGAELAWLVDPIDGNISVYSAGSAVRTFDRPDVVKGTGSVAGFELHCTRLWSKR</sequence>
<dbReference type="OrthoDB" id="9799703at2"/>
<keyword evidence="3" id="KW-1185">Reference proteome</keyword>
<name>A0A239DG37_9BACT</name>
<accession>A0A239DG37</accession>
<dbReference type="CDD" id="cd06260">
    <property type="entry name" value="DUF820-like"/>
    <property type="match status" value="1"/>
</dbReference>
<keyword evidence="2" id="KW-0540">Nuclease</keyword>
<dbReference type="PANTHER" id="PTHR34107">
    <property type="entry name" value="SLL0198 PROTEIN-RELATED"/>
    <property type="match status" value="1"/>
</dbReference>
<dbReference type="AlphaFoldDB" id="A0A239DG37"/>
<dbReference type="InterPro" id="IPR012296">
    <property type="entry name" value="Nuclease_put_TT1808"/>
</dbReference>
<dbReference type="GO" id="GO:0004519">
    <property type="term" value="F:endonuclease activity"/>
    <property type="evidence" value="ECO:0007669"/>
    <property type="project" value="UniProtKB-KW"/>
</dbReference>
<dbReference type="InterPro" id="IPR008538">
    <property type="entry name" value="Uma2"/>
</dbReference>
<dbReference type="EMBL" id="FZOU01000001">
    <property type="protein sequence ID" value="SNS30982.1"/>
    <property type="molecule type" value="Genomic_DNA"/>
</dbReference>
<feature type="domain" description="Putative restriction endonuclease" evidence="1">
    <location>
        <begin position="24"/>
        <end position="191"/>
    </location>
</feature>
<dbReference type="Proteomes" id="UP000198356">
    <property type="component" value="Unassembled WGS sequence"/>
</dbReference>
<protein>
    <submittedName>
        <fullName evidence="2">Endonuclease, Uma2 family (Restriction endonuclease fold)</fullName>
    </submittedName>
</protein>
<organism evidence="2 3">
    <name type="scientific">Granulicella rosea</name>
    <dbReference type="NCBI Taxonomy" id="474952"/>
    <lineage>
        <taxon>Bacteria</taxon>
        <taxon>Pseudomonadati</taxon>
        <taxon>Acidobacteriota</taxon>
        <taxon>Terriglobia</taxon>
        <taxon>Terriglobales</taxon>
        <taxon>Acidobacteriaceae</taxon>
        <taxon>Granulicella</taxon>
    </lineage>
</organism>
<dbReference type="InterPro" id="IPR011335">
    <property type="entry name" value="Restrct_endonuc-II-like"/>
</dbReference>
<proteinExistence type="predicted"/>
<dbReference type="SUPFAM" id="SSF52980">
    <property type="entry name" value="Restriction endonuclease-like"/>
    <property type="match status" value="1"/>
</dbReference>
<keyword evidence="2" id="KW-0255">Endonuclease</keyword>
<gene>
    <name evidence="2" type="ORF">SAMN05421770_101438</name>
</gene>
<keyword evidence="2" id="KW-0378">Hydrolase</keyword>